<sequence>MDSDHGIPGEPSTEKAPNEAPGQPPHADAWSTTGWPAGWSVRHVAETGSTNTDLLAAADRGEAGDRTVLAADHQTAGRGRLDRRWEAPPGVNLLTSLLFAAVPDTTYPFMTVVSLAAVDAIETLAGTTMPERLGLKWPNDLLLDDRKLAGMLAQRSSVNGSTVVGIGINVSWSPETGGCIARDLGLDIRPADLLRSMLGHVDEMLRHPDGRQHVAARYRQRLLTLGETVRMELPGDRTVSGTAVDVDDDGRLLLDVDGSIETFDVGDVIHARRT</sequence>
<evidence type="ECO:0000259" key="7">
    <source>
        <dbReference type="PROSITE" id="PS51733"/>
    </source>
</evidence>
<keyword evidence="2" id="KW-0547">Nucleotide-binding</keyword>
<keyword evidence="9" id="KW-1185">Reference proteome</keyword>
<feature type="domain" description="BPL/LPL catalytic" evidence="7">
    <location>
        <begin position="42"/>
        <end position="229"/>
    </location>
</feature>
<evidence type="ECO:0000256" key="3">
    <source>
        <dbReference type="ARBA" id="ARBA00022840"/>
    </source>
</evidence>
<gene>
    <name evidence="8" type="ORF">YM304_28750</name>
</gene>
<evidence type="ECO:0000256" key="6">
    <source>
        <dbReference type="SAM" id="MobiDB-lite"/>
    </source>
</evidence>
<dbReference type="CDD" id="cd16442">
    <property type="entry name" value="BPL"/>
    <property type="match status" value="1"/>
</dbReference>
<evidence type="ECO:0000256" key="2">
    <source>
        <dbReference type="ARBA" id="ARBA00022741"/>
    </source>
</evidence>
<evidence type="ECO:0000256" key="4">
    <source>
        <dbReference type="ARBA" id="ARBA00023267"/>
    </source>
</evidence>
<evidence type="ECO:0000313" key="8">
    <source>
        <dbReference type="EMBL" id="BAN03189.1"/>
    </source>
</evidence>
<dbReference type="Pfam" id="PF03099">
    <property type="entry name" value="BPL_LplA_LipB"/>
    <property type="match status" value="1"/>
</dbReference>
<feature type="region of interest" description="Disordered" evidence="6">
    <location>
        <begin position="1"/>
        <end position="35"/>
    </location>
</feature>
<dbReference type="PANTHER" id="PTHR12835:SF5">
    <property type="entry name" value="BIOTIN--PROTEIN LIGASE"/>
    <property type="match status" value="1"/>
</dbReference>
<evidence type="ECO:0000256" key="1">
    <source>
        <dbReference type="ARBA" id="ARBA00022598"/>
    </source>
</evidence>
<dbReference type="GO" id="GO:0005737">
    <property type="term" value="C:cytoplasm"/>
    <property type="evidence" value="ECO:0007669"/>
    <property type="project" value="TreeGrafter"/>
</dbReference>
<protein>
    <recommendedName>
        <fullName evidence="5">biotin--[biotin carboxyl-carrier protein] ligase</fullName>
        <ecNumber evidence="5">6.3.4.15</ecNumber>
    </recommendedName>
</protein>
<dbReference type="Pfam" id="PF02237">
    <property type="entry name" value="BPL_C"/>
    <property type="match status" value="1"/>
</dbReference>
<accession>A0A6C7EDD1</accession>
<dbReference type="EMBL" id="AP012057">
    <property type="protein sequence ID" value="BAN03189.1"/>
    <property type="molecule type" value="Genomic_DNA"/>
</dbReference>
<reference evidence="8 9" key="1">
    <citation type="journal article" date="2013" name="Int. J. Syst. Evol. Microbiol.">
        <title>Ilumatobacter nonamiense sp. nov. and Ilumatobacter coccineum sp. nov., isolated from seashore sand.</title>
        <authorList>
            <person name="Matsumoto A."/>
            <person name="Kasai H."/>
            <person name="Matsuo Y."/>
            <person name="Shizuri Y."/>
            <person name="Ichikawa N."/>
            <person name="Fujita N."/>
            <person name="Omura S."/>
            <person name="Takahashi Y."/>
        </authorList>
    </citation>
    <scope>NUCLEOTIDE SEQUENCE [LARGE SCALE GENOMIC DNA]</scope>
    <source>
        <strain evidence="9">NBRC 103263 / KCTC 29153 / YM16-304</strain>
    </source>
</reference>
<dbReference type="SUPFAM" id="SSF50037">
    <property type="entry name" value="C-terminal domain of transcriptional repressors"/>
    <property type="match status" value="1"/>
</dbReference>
<dbReference type="PROSITE" id="PS51733">
    <property type="entry name" value="BPL_LPL_CATALYTIC"/>
    <property type="match status" value="1"/>
</dbReference>
<proteinExistence type="predicted"/>
<dbReference type="InterPro" id="IPR008988">
    <property type="entry name" value="Transcriptional_repressor_C"/>
</dbReference>
<organism evidence="8 9">
    <name type="scientific">Ilumatobacter coccineus (strain NBRC 103263 / KCTC 29153 / YM16-304)</name>
    <dbReference type="NCBI Taxonomy" id="1313172"/>
    <lineage>
        <taxon>Bacteria</taxon>
        <taxon>Bacillati</taxon>
        <taxon>Actinomycetota</taxon>
        <taxon>Acidimicrobiia</taxon>
        <taxon>Acidimicrobiales</taxon>
        <taxon>Ilumatobacteraceae</taxon>
        <taxon>Ilumatobacter</taxon>
    </lineage>
</organism>
<dbReference type="Gene3D" id="2.30.30.100">
    <property type="match status" value="1"/>
</dbReference>
<dbReference type="InterPro" id="IPR003142">
    <property type="entry name" value="BPL_C"/>
</dbReference>
<dbReference type="KEGG" id="aym:YM304_28750"/>
<dbReference type="InterPro" id="IPR045864">
    <property type="entry name" value="aa-tRNA-synth_II/BPL/LPL"/>
</dbReference>
<dbReference type="InterPro" id="IPR004143">
    <property type="entry name" value="BPL_LPL_catalytic"/>
</dbReference>
<keyword evidence="1 8" id="KW-0436">Ligase</keyword>
<dbReference type="Gene3D" id="3.30.930.10">
    <property type="entry name" value="Bira Bifunctional Protein, Domain 2"/>
    <property type="match status" value="1"/>
</dbReference>
<keyword evidence="4" id="KW-0092">Biotin</keyword>
<dbReference type="NCBIfam" id="TIGR00121">
    <property type="entry name" value="birA_ligase"/>
    <property type="match status" value="1"/>
</dbReference>
<dbReference type="EC" id="6.3.4.15" evidence="5"/>
<dbReference type="GO" id="GO:0004077">
    <property type="term" value="F:biotin--[biotin carboxyl-carrier protein] ligase activity"/>
    <property type="evidence" value="ECO:0007669"/>
    <property type="project" value="UniProtKB-EC"/>
</dbReference>
<dbReference type="AlphaFoldDB" id="A0A6C7EDD1"/>
<name>A0A6C7EDD1_ILUCY</name>
<dbReference type="SUPFAM" id="SSF55681">
    <property type="entry name" value="Class II aaRS and biotin synthetases"/>
    <property type="match status" value="1"/>
</dbReference>
<keyword evidence="3" id="KW-0067">ATP-binding</keyword>
<evidence type="ECO:0000256" key="5">
    <source>
        <dbReference type="ARBA" id="ARBA00024227"/>
    </source>
</evidence>
<dbReference type="PANTHER" id="PTHR12835">
    <property type="entry name" value="BIOTIN PROTEIN LIGASE"/>
    <property type="match status" value="1"/>
</dbReference>
<dbReference type="Proteomes" id="UP000011863">
    <property type="component" value="Chromosome"/>
</dbReference>
<evidence type="ECO:0000313" key="9">
    <source>
        <dbReference type="Proteomes" id="UP000011863"/>
    </source>
</evidence>
<dbReference type="RefSeq" id="WP_015442436.1">
    <property type="nucleotide sequence ID" value="NC_020520.1"/>
</dbReference>
<feature type="compositionally biased region" description="Basic and acidic residues" evidence="6">
    <location>
        <begin position="1"/>
        <end position="17"/>
    </location>
</feature>
<dbReference type="GO" id="GO:0005524">
    <property type="term" value="F:ATP binding"/>
    <property type="evidence" value="ECO:0007669"/>
    <property type="project" value="UniProtKB-KW"/>
</dbReference>
<dbReference type="InterPro" id="IPR004408">
    <property type="entry name" value="Biotin_CoA_COase_ligase"/>
</dbReference>